<dbReference type="Proteomes" id="UP000231070">
    <property type="component" value="Unassembled WGS sequence"/>
</dbReference>
<dbReference type="OrthoDB" id="7826912at2"/>
<dbReference type="RefSeq" id="WP_100082615.1">
    <property type="nucleotide sequence ID" value="NZ_NQVN01000021.1"/>
</dbReference>
<feature type="compositionally biased region" description="Basic and acidic residues" evidence="2">
    <location>
        <begin position="214"/>
        <end position="228"/>
    </location>
</feature>
<proteinExistence type="predicted"/>
<feature type="region of interest" description="Disordered" evidence="2">
    <location>
        <begin position="214"/>
        <end position="233"/>
    </location>
</feature>
<keyword evidence="1" id="KW-0175">Coiled coil</keyword>
<sequence length="279" mass="30091">MIETVLIFLAGVLAAGLVALLSMPAINSRAVRLYRRRLDQQLPRSVAEMAAAKDAVRAEMAARMARIEIELDTARQAVAAAELRSSEDRLLARALQAEKASFEAAIADYEKRLEEARSIARYAHEAVARVDAERRDLQRKISIRATEAEESRDEAESLAADMKMALVEAEARIAVLSETIADLTHTPPLVHSPGMAAPASAAPPAPVIHVDFGAKAERQPDKPAAKGDDLDEDARIDDLANRLKLLRARNAVARQRIESALAKGTEPPAQGDAPQSGSS</sequence>
<evidence type="ECO:0000313" key="4">
    <source>
        <dbReference type="Proteomes" id="UP000231070"/>
    </source>
</evidence>
<feature type="coiled-coil region" evidence="1">
    <location>
        <begin position="57"/>
        <end position="119"/>
    </location>
</feature>
<protein>
    <submittedName>
        <fullName evidence="3">Uncharacterized protein</fullName>
    </submittedName>
</protein>
<evidence type="ECO:0000313" key="3">
    <source>
        <dbReference type="EMBL" id="PIO97099.1"/>
    </source>
</evidence>
<accession>A0A2G9WQV1</accession>
<reference evidence="3 4" key="1">
    <citation type="submission" date="2017-08" db="EMBL/GenBank/DDBJ databases">
        <title>Pleomorphomonas carboxidotrophicus sp. nov., a new mesophilic hydrogenogenic carboxidotroph.</title>
        <authorList>
            <person name="Esquivel-Elizondo S."/>
            <person name="Krajmalnik-Brown R."/>
            <person name="Maldonado J."/>
        </authorList>
    </citation>
    <scope>NUCLEOTIDE SEQUENCE [LARGE SCALE GENOMIC DNA]</scope>
    <source>
        <strain evidence="3 4">SVCO-16</strain>
    </source>
</reference>
<gene>
    <name evidence="3" type="ORF">CJ014_21760</name>
</gene>
<evidence type="ECO:0000256" key="1">
    <source>
        <dbReference type="SAM" id="Coils"/>
    </source>
</evidence>
<dbReference type="EMBL" id="NQVN01000021">
    <property type="protein sequence ID" value="PIO97099.1"/>
    <property type="molecule type" value="Genomic_DNA"/>
</dbReference>
<name>A0A2G9WQV1_9HYPH</name>
<feature type="region of interest" description="Disordered" evidence="2">
    <location>
        <begin position="258"/>
        <end position="279"/>
    </location>
</feature>
<evidence type="ECO:0000256" key="2">
    <source>
        <dbReference type="SAM" id="MobiDB-lite"/>
    </source>
</evidence>
<organism evidence="3 4">
    <name type="scientific">Pleomorphomonas carboxyditropha</name>
    <dbReference type="NCBI Taxonomy" id="2023338"/>
    <lineage>
        <taxon>Bacteria</taxon>
        <taxon>Pseudomonadati</taxon>
        <taxon>Pseudomonadota</taxon>
        <taxon>Alphaproteobacteria</taxon>
        <taxon>Hyphomicrobiales</taxon>
        <taxon>Pleomorphomonadaceae</taxon>
        <taxon>Pleomorphomonas</taxon>
    </lineage>
</organism>
<dbReference type="AlphaFoldDB" id="A0A2G9WQV1"/>
<feature type="coiled-coil region" evidence="1">
    <location>
        <begin position="145"/>
        <end position="186"/>
    </location>
</feature>
<comment type="caution">
    <text evidence="3">The sequence shown here is derived from an EMBL/GenBank/DDBJ whole genome shotgun (WGS) entry which is preliminary data.</text>
</comment>
<keyword evidence="4" id="KW-1185">Reference proteome</keyword>